<accession>A0A6C0EWK7</accession>
<reference evidence="1" key="1">
    <citation type="journal article" date="2020" name="Nature">
        <title>Giant virus diversity and host interactions through global metagenomics.</title>
        <authorList>
            <person name="Schulz F."/>
            <person name="Roux S."/>
            <person name="Paez-Espino D."/>
            <person name="Jungbluth S."/>
            <person name="Walsh D.A."/>
            <person name="Denef V.J."/>
            <person name="McMahon K.D."/>
            <person name="Konstantinidis K.T."/>
            <person name="Eloe-Fadrosh E.A."/>
            <person name="Kyrpides N.C."/>
            <person name="Woyke T."/>
        </authorList>
    </citation>
    <scope>NUCLEOTIDE SEQUENCE</scope>
    <source>
        <strain evidence="1">GVMAG-M-3300009161-34</strain>
    </source>
</reference>
<organism evidence="1">
    <name type="scientific">viral metagenome</name>
    <dbReference type="NCBI Taxonomy" id="1070528"/>
    <lineage>
        <taxon>unclassified sequences</taxon>
        <taxon>metagenomes</taxon>
        <taxon>organismal metagenomes</taxon>
    </lineage>
</organism>
<sequence length="132" mass="15890">MVDNDNNVLLTAFNEHFFEFIDDINNVIVNDSSIKRVKTALMMIKKMNPSLIIKIWYKYIVLNYEKEINENNVNFFIEKDYKKDLVYISSADNIMQHIDYLREPIRNMGKENQYKSFKYIQNLCLLSKLYNQ</sequence>
<proteinExistence type="predicted"/>
<name>A0A6C0EWK7_9ZZZZ</name>
<dbReference type="EMBL" id="MN738965">
    <property type="protein sequence ID" value="QHT33368.1"/>
    <property type="molecule type" value="Genomic_DNA"/>
</dbReference>
<protein>
    <submittedName>
        <fullName evidence="1">Uncharacterized protein</fullName>
    </submittedName>
</protein>
<dbReference type="AlphaFoldDB" id="A0A6C0EWK7"/>
<evidence type="ECO:0000313" key="1">
    <source>
        <dbReference type="EMBL" id="QHT33368.1"/>
    </source>
</evidence>